<evidence type="ECO:0000313" key="2">
    <source>
        <dbReference type="Proteomes" id="UP000789941"/>
    </source>
</evidence>
<dbReference type="EMBL" id="CABMJJ010000002">
    <property type="protein sequence ID" value="VVC02720.1"/>
    <property type="molecule type" value="Genomic_DNA"/>
</dbReference>
<sequence>MADEDLELDKFEADLLNLFEKRKFLLTRYTEDGFGIQGEGLTEIKVKIQDFYKLYKEGRTVEEIVEMIVSGNQRRQAEKPNIDNVFPLIKDKYFAVGYQNALKQAAEKANVPWDQGYLPVMFKNWPDHDVYIFSGIPMEQGYRYVSNKDFERIGIDDKQFFSVIMENLFRRIEGFLKDGKIKITKQAEGVFVLNAELDMAASFILIAYRYFSFLQTSLGNPQAEFFYAIPVTTEEIILCDPKIPSEVLKDIIAKSRERQKEFVNSIHHPLTIETILLTKTGVGFLPKS</sequence>
<dbReference type="AlphaFoldDB" id="A0A5E4LL39"/>
<reference evidence="1 2" key="1">
    <citation type="submission" date="2019-08" db="EMBL/GenBank/DDBJ databases">
        <authorList>
            <person name="Vazquez-Campos X."/>
        </authorList>
    </citation>
    <scope>NUCLEOTIDE SEQUENCE [LARGE SCALE GENOMIC DNA]</scope>
    <source>
        <strain evidence="1">LFW-283_2</strain>
    </source>
</reference>
<organism evidence="1 2">
    <name type="scientific">Candidatus Bilamarchaeum dharawalense</name>
    <dbReference type="NCBI Taxonomy" id="2885759"/>
    <lineage>
        <taxon>Archaea</taxon>
        <taxon>Candidatus Micrarchaeota</taxon>
        <taxon>Candidatus Micrarchaeia</taxon>
        <taxon>Candidatus Anstonellales</taxon>
        <taxon>Candidatus Bilamarchaeaceae</taxon>
        <taxon>Candidatus Bilamarchaeum</taxon>
    </lineage>
</organism>
<accession>A0A5E4LL39</accession>
<name>A0A5E4LL39_9ARCH</name>
<protein>
    <submittedName>
        <fullName evidence="1">Uncharacterized protein</fullName>
    </submittedName>
</protein>
<gene>
    <name evidence="1" type="ORF">LFW2832_01207</name>
</gene>
<comment type="caution">
    <text evidence="1">The sequence shown here is derived from an EMBL/GenBank/DDBJ whole genome shotgun (WGS) entry which is preliminary data.</text>
</comment>
<evidence type="ECO:0000313" key="1">
    <source>
        <dbReference type="EMBL" id="VVC02720.1"/>
    </source>
</evidence>
<dbReference type="Proteomes" id="UP000789941">
    <property type="component" value="Unassembled WGS sequence"/>
</dbReference>
<proteinExistence type="predicted"/>